<dbReference type="Pfam" id="PF04991">
    <property type="entry name" value="LicD"/>
    <property type="match status" value="1"/>
</dbReference>
<feature type="domain" description="LicD/FKTN/FKRP nucleotidyltransferase" evidence="1">
    <location>
        <begin position="20"/>
        <end position="247"/>
    </location>
</feature>
<dbReference type="PANTHER" id="PTHR43404:SF2">
    <property type="entry name" value="LIPOPOLYSACCHARIDE CHOLINEPHOSPHOTRANSFERASE LICD"/>
    <property type="match status" value="1"/>
</dbReference>
<evidence type="ECO:0000313" key="2">
    <source>
        <dbReference type="EMBL" id="EFA98460.1"/>
    </source>
</evidence>
<dbReference type="eggNOG" id="COG3475">
    <property type="taxonomic scope" value="Bacteria"/>
</dbReference>
<dbReference type="InterPro" id="IPR052942">
    <property type="entry name" value="LPS_cholinephosphotransferase"/>
</dbReference>
<dbReference type="InterPro" id="IPR007074">
    <property type="entry name" value="LicD/FKTN/FKRP_NTP_transf"/>
</dbReference>
<dbReference type="GO" id="GO:0009100">
    <property type="term" value="P:glycoprotein metabolic process"/>
    <property type="evidence" value="ECO:0007669"/>
    <property type="project" value="UniProtKB-ARBA"/>
</dbReference>
<sequence length="290" mass="34408">MDSQLNNSLLILFKAFIAFCDEHHLTYYAAYGTALGAVRHKGMIPWDDDIDVWMPRKDYDKLLSLRSSLNGTNYEITDVKDKGYYLYFAKFCDRNSTIIEREGEALMGLYLDIFPLDNYDNHKGKFLKRINWIYRILWLVYGRSYRTYSSIEIRTHLKKGEISFLPKLLFYNFLKPFRGVAKMGIRKIQGILLSIPETNKIWTYDVKSSLSVVFSKDWFGDGIKLAFEDLEITVPSNYDKVLKTYYGDYMTPPPATQRQSQHYRYFIDLEKRYSRKEIMEKMFGKRKEKQ</sequence>
<evidence type="ECO:0000259" key="1">
    <source>
        <dbReference type="Pfam" id="PF04991"/>
    </source>
</evidence>
<evidence type="ECO:0000313" key="3">
    <source>
        <dbReference type="Proteomes" id="UP000004001"/>
    </source>
</evidence>
<accession>D1VWW1</accession>
<dbReference type="Proteomes" id="UP000004001">
    <property type="component" value="Unassembled WGS sequence"/>
</dbReference>
<protein>
    <submittedName>
        <fullName evidence="2">LICD family protein</fullName>
    </submittedName>
</protein>
<dbReference type="PANTHER" id="PTHR43404">
    <property type="entry name" value="LIPOPOLYSACCHARIDE CHOLINEPHOSPHOTRANSFERASE LICD"/>
    <property type="match status" value="1"/>
</dbReference>
<keyword evidence="3" id="KW-1185">Reference proteome</keyword>
<reference evidence="2 3" key="1">
    <citation type="submission" date="2009-12" db="EMBL/GenBank/DDBJ databases">
        <title>Genome Sequence of Prevotella timonensis CRIS 5C-B1.</title>
        <authorList>
            <person name="Durkin A.S."/>
            <person name="Madupu R."/>
            <person name="Torralba M."/>
            <person name="Methe B."/>
            <person name="Sutton G."/>
            <person name="Strausberg R.L."/>
            <person name="Nelson K.E."/>
        </authorList>
    </citation>
    <scope>NUCLEOTIDE SEQUENCE [LARGE SCALE GENOMIC DNA]</scope>
    <source>
        <strain evidence="2 3">CRIS 5C-B1</strain>
    </source>
</reference>
<name>D1VWW1_9BACT</name>
<comment type="caution">
    <text evidence="2">The sequence shown here is derived from an EMBL/GenBank/DDBJ whole genome shotgun (WGS) entry which is preliminary data.</text>
</comment>
<dbReference type="RefSeq" id="WP_008122135.1">
    <property type="nucleotide sequence ID" value="NZ_ADEF01000005.1"/>
</dbReference>
<dbReference type="EMBL" id="ADEF01000005">
    <property type="protein sequence ID" value="EFA98460.1"/>
    <property type="molecule type" value="Genomic_DNA"/>
</dbReference>
<gene>
    <name evidence="2" type="ORF">HMPREF9019_2239</name>
</gene>
<proteinExistence type="predicted"/>
<dbReference type="AlphaFoldDB" id="D1VWW1"/>
<organism evidence="2 3">
    <name type="scientific">Hoylesella timonensis CRIS 5C-B1</name>
    <dbReference type="NCBI Taxonomy" id="679189"/>
    <lineage>
        <taxon>Bacteria</taxon>
        <taxon>Pseudomonadati</taxon>
        <taxon>Bacteroidota</taxon>
        <taxon>Bacteroidia</taxon>
        <taxon>Bacteroidales</taxon>
        <taxon>Prevotellaceae</taxon>
        <taxon>Hoylesella</taxon>
    </lineage>
</organism>